<organism evidence="2">
    <name type="scientific">Spongospora subterranea</name>
    <dbReference type="NCBI Taxonomy" id="70186"/>
    <lineage>
        <taxon>Eukaryota</taxon>
        <taxon>Sar</taxon>
        <taxon>Rhizaria</taxon>
        <taxon>Endomyxa</taxon>
        <taxon>Phytomyxea</taxon>
        <taxon>Plasmodiophorida</taxon>
        <taxon>Plasmodiophoridae</taxon>
        <taxon>Spongospora</taxon>
    </lineage>
</organism>
<feature type="transmembrane region" description="Helical" evidence="1">
    <location>
        <begin position="184"/>
        <end position="202"/>
    </location>
</feature>
<proteinExistence type="predicted"/>
<name>A0A0H5RMS1_9EUKA</name>
<accession>A0A0H5RMS1</accession>
<evidence type="ECO:0000313" key="2">
    <source>
        <dbReference type="EMBL" id="CRZ10024.1"/>
    </source>
</evidence>
<dbReference type="EMBL" id="HACM01009582">
    <property type="protein sequence ID" value="CRZ10024.1"/>
    <property type="molecule type" value="Transcribed_RNA"/>
</dbReference>
<reference evidence="2" key="1">
    <citation type="submission" date="2015-04" db="EMBL/GenBank/DDBJ databases">
        <title>The genome sequence of the plant pathogenic Rhizarian Plasmodiophora brassicae reveals insights in its biotrophic life cycle and the origin of chitin synthesis.</title>
        <authorList>
            <person name="Schwelm A."/>
            <person name="Fogelqvist J."/>
            <person name="Knaust A."/>
            <person name="Julke S."/>
            <person name="Lilja T."/>
            <person name="Dhandapani V."/>
            <person name="Bonilla-Rosso G."/>
            <person name="Karlsson M."/>
            <person name="Shevchenko A."/>
            <person name="Choi S.R."/>
            <person name="Kim H.G."/>
            <person name="Park J.Y."/>
            <person name="Lim Y.P."/>
            <person name="Ludwig-Muller J."/>
            <person name="Dixelius C."/>
        </authorList>
    </citation>
    <scope>NUCLEOTIDE SEQUENCE</scope>
    <source>
        <tissue evidence="2">Potato root galls</tissue>
    </source>
</reference>
<keyword evidence="1" id="KW-0472">Membrane</keyword>
<feature type="transmembrane region" description="Helical" evidence="1">
    <location>
        <begin position="128"/>
        <end position="149"/>
    </location>
</feature>
<feature type="transmembrane region" description="Helical" evidence="1">
    <location>
        <begin position="214"/>
        <end position="235"/>
    </location>
</feature>
<keyword evidence="1" id="KW-1133">Transmembrane helix</keyword>
<feature type="transmembrane region" description="Helical" evidence="1">
    <location>
        <begin position="161"/>
        <end position="178"/>
    </location>
</feature>
<dbReference type="AlphaFoldDB" id="A0A0H5RMS1"/>
<protein>
    <submittedName>
        <fullName evidence="2">Uncharacterized protein</fullName>
    </submittedName>
</protein>
<evidence type="ECO:0000256" key="1">
    <source>
        <dbReference type="SAM" id="Phobius"/>
    </source>
</evidence>
<sequence length="280" mass="31557">MSIFLVHTFAMLPNESPVCCSAVSLMCLTSAMRATSLCCSVHLQFCFAMSASTSYSVKSLGTAFWCLCYISLTLQGLFTPGKRIFCPWPHKAMAYCVVWEAALSWAKPKLGAWGSSDISSSHSKNTRLLFFAWFVFDCPLMALFLYGGNGTIGENIQHSRNVFFIELFFSAAIHYAFLRNCDSFSFFFIKYFSIVYDIYMSYTMYEVFVGRGVVNIADLLAVILKLLADGCYLFPMVSEWMHLLPTHQNKSKALFVIISGVGVWVSNVILLCWSLMNVQF</sequence>
<keyword evidence="1" id="KW-0812">Transmembrane</keyword>
<feature type="transmembrane region" description="Helical" evidence="1">
    <location>
        <begin position="255"/>
        <end position="276"/>
    </location>
</feature>